<dbReference type="InterPro" id="IPR036322">
    <property type="entry name" value="WD40_repeat_dom_sf"/>
</dbReference>
<dbReference type="GO" id="GO:0010992">
    <property type="term" value="P:ubiquitin recycling"/>
    <property type="evidence" value="ECO:0007669"/>
    <property type="project" value="TreeGrafter"/>
</dbReference>
<dbReference type="OrthoDB" id="10261640at2759"/>
<evidence type="ECO:0000313" key="7">
    <source>
        <dbReference type="Proteomes" id="UP000663879"/>
    </source>
</evidence>
<evidence type="ECO:0000256" key="3">
    <source>
        <dbReference type="ARBA" id="ARBA00022737"/>
    </source>
</evidence>
<evidence type="ECO:0000256" key="1">
    <source>
        <dbReference type="ARBA" id="ARBA00022490"/>
    </source>
</evidence>
<gene>
    <name evidence="6" type="ORF">OXX778_LOCUS13365</name>
</gene>
<keyword evidence="1" id="KW-0963">Cytoplasm</keyword>
<dbReference type="PROSITE" id="PS50294">
    <property type="entry name" value="WD_REPEATS_REGION"/>
    <property type="match status" value="1"/>
</dbReference>
<evidence type="ECO:0000256" key="4">
    <source>
        <dbReference type="PROSITE-ProRule" id="PRU00221"/>
    </source>
</evidence>
<dbReference type="Proteomes" id="UP000663879">
    <property type="component" value="Unassembled WGS sequence"/>
</dbReference>
<dbReference type="SMART" id="SM00320">
    <property type="entry name" value="WD40"/>
    <property type="match status" value="2"/>
</dbReference>
<protein>
    <submittedName>
        <fullName evidence="6">Uncharacterized protein</fullName>
    </submittedName>
</protein>
<comment type="caution">
    <text evidence="6">The sequence shown here is derived from an EMBL/GenBank/DDBJ whole genome shotgun (WGS) entry which is preliminary data.</text>
</comment>
<dbReference type="PROSITE" id="PS50082">
    <property type="entry name" value="WD_REPEATS_2"/>
    <property type="match status" value="2"/>
</dbReference>
<dbReference type="PANTHER" id="PTHR19849">
    <property type="entry name" value="PHOSPHOLIPASE A-2-ACTIVATING PROTEIN"/>
    <property type="match status" value="1"/>
</dbReference>
<accession>A0A814CEI0</accession>
<dbReference type="GO" id="GO:0005737">
    <property type="term" value="C:cytoplasm"/>
    <property type="evidence" value="ECO:0007669"/>
    <property type="project" value="TreeGrafter"/>
</dbReference>
<reference evidence="6" key="1">
    <citation type="submission" date="2021-02" db="EMBL/GenBank/DDBJ databases">
        <authorList>
            <person name="Nowell W R."/>
        </authorList>
    </citation>
    <scope>NUCLEOTIDE SEQUENCE</scope>
    <source>
        <strain evidence="6">Ploen Becks lab</strain>
    </source>
</reference>
<dbReference type="GO" id="GO:0043130">
    <property type="term" value="F:ubiquitin binding"/>
    <property type="evidence" value="ECO:0007669"/>
    <property type="project" value="TreeGrafter"/>
</dbReference>
<name>A0A814CEI0_9BILA</name>
<feature type="coiled-coil region" evidence="5">
    <location>
        <begin position="123"/>
        <end position="175"/>
    </location>
</feature>
<sequence>MDDLIIILPCEYEAQFKYLKNEEQNEINCSVCKNHMIDVRECFEMTRNKFTIKQRELELEMNDFSIMRKDFITKKDELKLNIRKKSDDVINQIDCRREEVKLAMNKLIDDYYFDLLETIRIRTSNIESNLDQKLQEIEQYEILNIAKDSDITSKIELLTNNLDQTQKLTESLKKLLTDPNQDDKIEFYFSNNYKYNIDEMFGRIEPDSNVQYKKIGKLIGHNDFVSCFESINKDKILSGSSDKTIKLWNKTTGECLKTFYGHKDSVNTLCLINDEEFLSGSFDRTIKYWNINRKQCLKTFNVNEYYYSDFKM</sequence>
<keyword evidence="5" id="KW-0175">Coiled coil</keyword>
<dbReference type="Gene3D" id="2.130.10.10">
    <property type="entry name" value="YVTN repeat-like/Quinoprotein amine dehydrogenase"/>
    <property type="match status" value="1"/>
</dbReference>
<organism evidence="6 7">
    <name type="scientific">Brachionus calyciflorus</name>
    <dbReference type="NCBI Taxonomy" id="104777"/>
    <lineage>
        <taxon>Eukaryota</taxon>
        <taxon>Metazoa</taxon>
        <taxon>Spiralia</taxon>
        <taxon>Gnathifera</taxon>
        <taxon>Rotifera</taxon>
        <taxon>Eurotatoria</taxon>
        <taxon>Monogononta</taxon>
        <taxon>Pseudotrocha</taxon>
        <taxon>Ploima</taxon>
        <taxon>Brachionidae</taxon>
        <taxon>Brachionus</taxon>
    </lineage>
</organism>
<dbReference type="Pfam" id="PF00400">
    <property type="entry name" value="WD40"/>
    <property type="match status" value="2"/>
</dbReference>
<dbReference type="InterPro" id="IPR001680">
    <property type="entry name" value="WD40_rpt"/>
</dbReference>
<evidence type="ECO:0000313" key="6">
    <source>
        <dbReference type="EMBL" id="CAF0939766.1"/>
    </source>
</evidence>
<dbReference type="InterPro" id="IPR015943">
    <property type="entry name" value="WD40/YVTN_repeat-like_dom_sf"/>
</dbReference>
<dbReference type="SUPFAM" id="SSF50978">
    <property type="entry name" value="WD40 repeat-like"/>
    <property type="match status" value="1"/>
</dbReference>
<keyword evidence="7" id="KW-1185">Reference proteome</keyword>
<feature type="repeat" description="WD" evidence="4">
    <location>
        <begin position="259"/>
        <end position="299"/>
    </location>
</feature>
<proteinExistence type="predicted"/>
<dbReference type="GO" id="GO:0005634">
    <property type="term" value="C:nucleus"/>
    <property type="evidence" value="ECO:0007669"/>
    <property type="project" value="TreeGrafter"/>
</dbReference>
<evidence type="ECO:0000256" key="2">
    <source>
        <dbReference type="ARBA" id="ARBA00022574"/>
    </source>
</evidence>
<evidence type="ECO:0000256" key="5">
    <source>
        <dbReference type="SAM" id="Coils"/>
    </source>
</evidence>
<dbReference type="AlphaFoldDB" id="A0A814CEI0"/>
<dbReference type="PANTHER" id="PTHR19849:SF0">
    <property type="entry name" value="PHOSPHOLIPASE A-2-ACTIVATING PROTEIN"/>
    <property type="match status" value="1"/>
</dbReference>
<dbReference type="EMBL" id="CAJNOC010002552">
    <property type="protein sequence ID" value="CAF0939766.1"/>
    <property type="molecule type" value="Genomic_DNA"/>
</dbReference>
<keyword evidence="3" id="KW-0677">Repeat</keyword>
<feature type="repeat" description="WD" evidence="4">
    <location>
        <begin position="218"/>
        <end position="258"/>
    </location>
</feature>
<keyword evidence="2 4" id="KW-0853">WD repeat</keyword>
<dbReference type="GO" id="GO:0043161">
    <property type="term" value="P:proteasome-mediated ubiquitin-dependent protein catabolic process"/>
    <property type="evidence" value="ECO:0007669"/>
    <property type="project" value="TreeGrafter"/>
</dbReference>